<proteinExistence type="predicted"/>
<dbReference type="PROSITE" id="PS50090">
    <property type="entry name" value="MYB_LIKE"/>
    <property type="match status" value="2"/>
</dbReference>
<dbReference type="InterPro" id="IPR001005">
    <property type="entry name" value="SANT/Myb"/>
</dbReference>
<evidence type="ECO:0000313" key="3">
    <source>
        <dbReference type="EMBL" id="OHT12424.1"/>
    </source>
</evidence>
<dbReference type="GO" id="GO:0000978">
    <property type="term" value="F:RNA polymerase II cis-regulatory region sequence-specific DNA binding"/>
    <property type="evidence" value="ECO:0007669"/>
    <property type="project" value="TreeGrafter"/>
</dbReference>
<dbReference type="PANTHER" id="PTHR45614">
    <property type="entry name" value="MYB PROTEIN-RELATED"/>
    <property type="match status" value="1"/>
</dbReference>
<dbReference type="Gene3D" id="1.10.10.60">
    <property type="entry name" value="Homeodomain-like"/>
    <property type="match status" value="2"/>
</dbReference>
<dbReference type="SMART" id="SM00717">
    <property type="entry name" value="SANT"/>
    <property type="match status" value="2"/>
</dbReference>
<dbReference type="InterPro" id="IPR050560">
    <property type="entry name" value="MYB_TF"/>
</dbReference>
<gene>
    <name evidence="3" type="ORF">TRFO_17685</name>
</gene>
<feature type="domain" description="HTH myb-type" evidence="2">
    <location>
        <begin position="2"/>
        <end position="57"/>
    </location>
</feature>
<dbReference type="OrthoDB" id="2143914at2759"/>
<name>A0A1J4KNE3_9EUKA</name>
<dbReference type="InterPro" id="IPR017930">
    <property type="entry name" value="Myb_dom"/>
</dbReference>
<evidence type="ECO:0000259" key="1">
    <source>
        <dbReference type="PROSITE" id="PS50090"/>
    </source>
</evidence>
<dbReference type="PANTHER" id="PTHR45614:SF253">
    <property type="entry name" value="CHROMOSOME UNDETERMINED SCAFFOLD_38, WHOLE GENOME SHOTGUN SEQUENCE"/>
    <property type="match status" value="1"/>
</dbReference>
<sequence length="169" mass="20282">MMKQKRHIKFSAQEDDLLRKLVIQEGAHRWNKIALKMEGRTAKQCRDRFQNYLNPALSNDPWTVEEDQLLFQKINEFGKKWKLISKYFPRRSHNNVKNRYNSRKYIKSNSFHFEEASDKKSEDDEDIVNSSPSDAFEQIFPEEDLYKIFDDNQLWDASIFNTSYIFEGI</sequence>
<dbReference type="GO" id="GO:0005634">
    <property type="term" value="C:nucleus"/>
    <property type="evidence" value="ECO:0007669"/>
    <property type="project" value="TreeGrafter"/>
</dbReference>
<comment type="caution">
    <text evidence="3">The sequence shown here is derived from an EMBL/GenBank/DDBJ whole genome shotgun (WGS) entry which is preliminary data.</text>
</comment>
<evidence type="ECO:0000313" key="4">
    <source>
        <dbReference type="Proteomes" id="UP000179807"/>
    </source>
</evidence>
<dbReference type="AlphaFoldDB" id="A0A1J4KNE3"/>
<dbReference type="GeneID" id="94834431"/>
<dbReference type="CDD" id="cd00167">
    <property type="entry name" value="SANT"/>
    <property type="match status" value="2"/>
</dbReference>
<keyword evidence="4" id="KW-1185">Reference proteome</keyword>
<protein>
    <submittedName>
        <fullName evidence="3">Myb-like DNA-binding domain containing protein</fullName>
    </submittedName>
</protein>
<dbReference type="VEuPathDB" id="TrichDB:TRFO_17685"/>
<feature type="domain" description="Myb-like" evidence="1">
    <location>
        <begin position="54"/>
        <end position="104"/>
    </location>
</feature>
<dbReference type="GO" id="GO:0000981">
    <property type="term" value="F:DNA-binding transcription factor activity, RNA polymerase II-specific"/>
    <property type="evidence" value="ECO:0007669"/>
    <property type="project" value="TreeGrafter"/>
</dbReference>
<accession>A0A1J4KNE3</accession>
<dbReference type="PROSITE" id="PS51294">
    <property type="entry name" value="HTH_MYB"/>
    <property type="match status" value="2"/>
</dbReference>
<dbReference type="Proteomes" id="UP000179807">
    <property type="component" value="Unassembled WGS sequence"/>
</dbReference>
<dbReference type="Pfam" id="PF00249">
    <property type="entry name" value="Myb_DNA-binding"/>
    <property type="match status" value="2"/>
</dbReference>
<reference evidence="3" key="1">
    <citation type="submission" date="2016-10" db="EMBL/GenBank/DDBJ databases">
        <authorList>
            <person name="Benchimol M."/>
            <person name="Almeida L.G."/>
            <person name="Vasconcelos A.T."/>
            <person name="Perreira-Neves A."/>
            <person name="Rosa I.A."/>
            <person name="Tasca T."/>
            <person name="Bogo M.R."/>
            <person name="de Souza W."/>
        </authorList>
    </citation>
    <scope>NUCLEOTIDE SEQUENCE [LARGE SCALE GENOMIC DNA]</scope>
    <source>
        <strain evidence="3">K</strain>
    </source>
</reference>
<feature type="domain" description="Myb-like" evidence="1">
    <location>
        <begin position="9"/>
        <end position="53"/>
    </location>
</feature>
<feature type="domain" description="HTH myb-type" evidence="2">
    <location>
        <begin position="61"/>
        <end position="108"/>
    </location>
</feature>
<dbReference type="SUPFAM" id="SSF46689">
    <property type="entry name" value="Homeodomain-like"/>
    <property type="match status" value="1"/>
</dbReference>
<dbReference type="EMBL" id="MLAK01000563">
    <property type="protein sequence ID" value="OHT12424.1"/>
    <property type="molecule type" value="Genomic_DNA"/>
</dbReference>
<dbReference type="RefSeq" id="XP_068365560.1">
    <property type="nucleotide sequence ID" value="XM_068499727.1"/>
</dbReference>
<organism evidence="3 4">
    <name type="scientific">Tritrichomonas foetus</name>
    <dbReference type="NCBI Taxonomy" id="1144522"/>
    <lineage>
        <taxon>Eukaryota</taxon>
        <taxon>Metamonada</taxon>
        <taxon>Parabasalia</taxon>
        <taxon>Tritrichomonadida</taxon>
        <taxon>Tritrichomonadidae</taxon>
        <taxon>Tritrichomonas</taxon>
    </lineage>
</organism>
<dbReference type="InterPro" id="IPR009057">
    <property type="entry name" value="Homeodomain-like_sf"/>
</dbReference>
<evidence type="ECO:0000259" key="2">
    <source>
        <dbReference type="PROSITE" id="PS51294"/>
    </source>
</evidence>